<feature type="domain" description="NAD-dependent epimerase/dehydratase" evidence="1">
    <location>
        <begin position="17"/>
        <end position="243"/>
    </location>
</feature>
<dbReference type="InterPro" id="IPR050177">
    <property type="entry name" value="Lipid_A_modif_metabolic_enz"/>
</dbReference>
<dbReference type="Proteomes" id="UP001066327">
    <property type="component" value="Unassembled WGS sequence"/>
</dbReference>
<reference evidence="2" key="1">
    <citation type="submission" date="2022-12" db="EMBL/GenBank/DDBJ databases">
        <authorList>
            <person name="Krivoruchko A.V."/>
            <person name="Elkin A."/>
        </authorList>
    </citation>
    <scope>NUCLEOTIDE SEQUENCE</scope>
    <source>
        <strain evidence="2">IEGM 249</strain>
    </source>
</reference>
<dbReference type="PANTHER" id="PTHR43245">
    <property type="entry name" value="BIFUNCTIONAL POLYMYXIN RESISTANCE PROTEIN ARNA"/>
    <property type="match status" value="1"/>
</dbReference>
<dbReference type="Pfam" id="PF01370">
    <property type="entry name" value="Epimerase"/>
    <property type="match status" value="1"/>
</dbReference>
<dbReference type="EMBL" id="JAPWIS010000038">
    <property type="protein sequence ID" value="MCZ4589948.1"/>
    <property type="molecule type" value="Genomic_DNA"/>
</dbReference>
<accession>A0AAX3Y4X2</accession>
<dbReference type="AlphaFoldDB" id="A0AAX3Y4X2"/>
<dbReference type="Proteomes" id="UP001231166">
    <property type="component" value="Chromosome"/>
</dbReference>
<evidence type="ECO:0000259" key="1">
    <source>
        <dbReference type="Pfam" id="PF01370"/>
    </source>
</evidence>
<dbReference type="PANTHER" id="PTHR43245:SF13">
    <property type="entry name" value="UDP-D-APIOSE_UDP-D-XYLOSE SYNTHASE 2"/>
    <property type="match status" value="1"/>
</dbReference>
<sequence>MDSTRPTSPPDERPQRVLVTGAAGFVGSHVVELLATDPRAEVVATDAGGESRLNELGELDGVSAHLADLRDPSAIASLVADADVVIHLAAVRTQASAARPRDAHDVNVGATYDLLTAARNADTKRVVLGSSHTVYGSFQDPHREPFAEDHPWPCSGINMYAATKLAGEAYLEAFASAGGPDYVALRLGTIYGPRSSPGSNATLMTDLITAIRAGTTPTIPWASTAQHGLIHVDDVAEAIRRAVFSDATRMPINVSGLPRTSKEIYGTLADMLGADPNSIVFDENRTRYQLVSQARLKQVLDFTPAVSLEDGLRSVIDWFDAQS</sequence>
<reference evidence="3" key="2">
    <citation type="submission" date="2023-07" db="EMBL/GenBank/DDBJ databases">
        <title>Genomic analysis of Rhodococcus opacus VOC-14 with glycol ethers degradation activity.</title>
        <authorList>
            <person name="Narkevich D.A."/>
            <person name="Hlushen A.M."/>
            <person name="Akhremchuk A.E."/>
            <person name="Sikolenko M.A."/>
            <person name="Valentovich L.N."/>
        </authorList>
    </citation>
    <scope>NUCLEOTIDE SEQUENCE</scope>
    <source>
        <strain evidence="3">VOC-14</strain>
    </source>
</reference>
<dbReference type="InterPro" id="IPR001509">
    <property type="entry name" value="Epimerase_deHydtase"/>
</dbReference>
<evidence type="ECO:0000313" key="3">
    <source>
        <dbReference type="EMBL" id="WLF44345.1"/>
    </source>
</evidence>
<dbReference type="RefSeq" id="WP_269592703.1">
    <property type="nucleotide sequence ID" value="NZ_CP130953.1"/>
</dbReference>
<proteinExistence type="predicted"/>
<evidence type="ECO:0000313" key="2">
    <source>
        <dbReference type="EMBL" id="MCZ4589948.1"/>
    </source>
</evidence>
<organism evidence="3 5">
    <name type="scientific">Rhodococcus opacus</name>
    <name type="common">Nocardia opaca</name>
    <dbReference type="NCBI Taxonomy" id="37919"/>
    <lineage>
        <taxon>Bacteria</taxon>
        <taxon>Bacillati</taxon>
        <taxon>Actinomycetota</taxon>
        <taxon>Actinomycetes</taxon>
        <taxon>Mycobacteriales</taxon>
        <taxon>Nocardiaceae</taxon>
        <taxon>Rhodococcus</taxon>
    </lineage>
</organism>
<evidence type="ECO:0000313" key="5">
    <source>
        <dbReference type="Proteomes" id="UP001231166"/>
    </source>
</evidence>
<dbReference type="InterPro" id="IPR036291">
    <property type="entry name" value="NAD(P)-bd_dom_sf"/>
</dbReference>
<name>A0AAX3Y4X2_RHOOP</name>
<keyword evidence="4" id="KW-1185">Reference proteome</keyword>
<dbReference type="Gene3D" id="3.40.50.720">
    <property type="entry name" value="NAD(P)-binding Rossmann-like Domain"/>
    <property type="match status" value="1"/>
</dbReference>
<evidence type="ECO:0000313" key="4">
    <source>
        <dbReference type="Proteomes" id="UP001066327"/>
    </source>
</evidence>
<protein>
    <submittedName>
        <fullName evidence="3">NAD(P)-dependent oxidoreductase</fullName>
    </submittedName>
</protein>
<gene>
    <name evidence="2" type="ORF">O4328_41045</name>
    <name evidence="3" type="ORF">Q5707_20420</name>
</gene>
<dbReference type="EMBL" id="CP130953">
    <property type="protein sequence ID" value="WLF44345.1"/>
    <property type="molecule type" value="Genomic_DNA"/>
</dbReference>
<dbReference type="SUPFAM" id="SSF51735">
    <property type="entry name" value="NAD(P)-binding Rossmann-fold domains"/>
    <property type="match status" value="1"/>
</dbReference>